<dbReference type="InterPro" id="IPR038081">
    <property type="entry name" value="CalX-like_sf"/>
</dbReference>
<keyword evidence="3" id="KW-0217">Developmental protein</keyword>
<dbReference type="Gene3D" id="2.60.40.2030">
    <property type="match status" value="1"/>
</dbReference>
<dbReference type="InterPro" id="IPR003644">
    <property type="entry name" value="Calx_beta"/>
</dbReference>
<evidence type="ECO:0000256" key="18">
    <source>
        <dbReference type="ARBA" id="ARBA00081243"/>
    </source>
</evidence>
<dbReference type="GO" id="GO:0046872">
    <property type="term" value="F:metal ion binding"/>
    <property type="evidence" value="ECO:0007669"/>
    <property type="project" value="UniProtKB-KW"/>
</dbReference>
<dbReference type="CTD" id="108713977"/>
<evidence type="ECO:0000256" key="1">
    <source>
        <dbReference type="ARBA" id="ARBA00004302"/>
    </source>
</evidence>
<protein>
    <recommendedName>
        <fullName evidence="17">FRAS1-related extracellular matrix protein 1</fullName>
    </recommendedName>
    <alternativeName>
        <fullName evidence="18">Protein QBRICK</fullName>
    </alternativeName>
</protein>
<dbReference type="SMART" id="SM00034">
    <property type="entry name" value="CLECT"/>
    <property type="match status" value="1"/>
</dbReference>
<dbReference type="GO" id="GO:0030246">
    <property type="term" value="F:carbohydrate binding"/>
    <property type="evidence" value="ECO:0007669"/>
    <property type="project" value="UniProtKB-KW"/>
</dbReference>
<dbReference type="SUPFAM" id="SSF56436">
    <property type="entry name" value="C-type lectin-like"/>
    <property type="match status" value="1"/>
</dbReference>
<keyword evidence="12" id="KW-0130">Cell adhesion</keyword>
<dbReference type="InterPro" id="IPR016187">
    <property type="entry name" value="CTDL_fold"/>
</dbReference>
<dbReference type="Pfam" id="PF19309">
    <property type="entry name" value="Frem_N"/>
    <property type="match status" value="1"/>
</dbReference>
<dbReference type="KEGG" id="xla:108713977"/>
<dbReference type="InterPro" id="IPR045658">
    <property type="entry name" value="FRAS1-rel_N"/>
</dbReference>
<evidence type="ECO:0000259" key="19">
    <source>
        <dbReference type="PROSITE" id="PS50041"/>
    </source>
</evidence>
<dbReference type="Pfam" id="PF16184">
    <property type="entry name" value="Cadherin_3"/>
    <property type="match status" value="11"/>
</dbReference>
<dbReference type="GO" id="GO:0007154">
    <property type="term" value="P:cell communication"/>
    <property type="evidence" value="ECO:0007669"/>
    <property type="project" value="InterPro"/>
</dbReference>
<evidence type="ECO:0000256" key="3">
    <source>
        <dbReference type="ARBA" id="ARBA00022473"/>
    </source>
</evidence>
<dbReference type="PROSITE" id="PS50041">
    <property type="entry name" value="C_TYPE_LECTIN_2"/>
    <property type="match status" value="1"/>
</dbReference>
<evidence type="ECO:0000256" key="17">
    <source>
        <dbReference type="ARBA" id="ARBA00074560"/>
    </source>
</evidence>
<evidence type="ECO:0000256" key="11">
    <source>
        <dbReference type="ARBA" id="ARBA00022869"/>
    </source>
</evidence>
<feature type="domain" description="C-type lectin" evidence="19">
    <location>
        <begin position="2055"/>
        <end position="2162"/>
    </location>
</feature>
<dbReference type="Xenbase" id="XB-GENE-22169439">
    <property type="gene designation" value="frem1.L"/>
</dbReference>
<name>A0A1L8HY31_XENLA</name>
<keyword evidence="4" id="KW-0964">Secreted</keyword>
<evidence type="ECO:0000256" key="9">
    <source>
        <dbReference type="ARBA" id="ARBA00022737"/>
    </source>
</evidence>
<evidence type="ECO:0000256" key="10">
    <source>
        <dbReference type="ARBA" id="ARBA00022837"/>
    </source>
</evidence>
<dbReference type="InterPro" id="IPR016186">
    <property type="entry name" value="C-type_lectin-like/link_sf"/>
</dbReference>
<dbReference type="Pfam" id="PF00059">
    <property type="entry name" value="Lectin_C"/>
    <property type="match status" value="1"/>
</dbReference>
<dbReference type="Proteomes" id="UP000186698">
    <property type="component" value="Chromosome 1L"/>
</dbReference>
<evidence type="ECO:0000256" key="14">
    <source>
        <dbReference type="ARBA" id="ARBA00023180"/>
    </source>
</evidence>
<dbReference type="GO" id="GO:0009653">
    <property type="term" value="P:anatomical structure morphogenesis"/>
    <property type="evidence" value="ECO:0000318"/>
    <property type="project" value="GO_Central"/>
</dbReference>
<dbReference type="Gene3D" id="3.10.100.10">
    <property type="entry name" value="Mannose-Binding Protein A, subunit A"/>
    <property type="match status" value="1"/>
</dbReference>
<dbReference type="GO" id="GO:0005604">
    <property type="term" value="C:basement membrane"/>
    <property type="evidence" value="ECO:0007669"/>
    <property type="project" value="UniProtKB-SubCell"/>
</dbReference>
<keyword evidence="7" id="KW-0732">Signal</keyword>
<evidence type="ECO:0000256" key="12">
    <source>
        <dbReference type="ARBA" id="ARBA00022889"/>
    </source>
</evidence>
<dbReference type="Pfam" id="PF03160">
    <property type="entry name" value="Calx-beta"/>
    <property type="match status" value="1"/>
</dbReference>
<keyword evidence="11" id="KW-0084">Basement membrane</keyword>
<dbReference type="PaxDb" id="8355-A0A1L8HY31"/>
<keyword evidence="9" id="KW-0677">Repeat</keyword>
<gene>
    <name evidence="21 22" type="primary">frem1.L</name>
</gene>
<comment type="function">
    <text evidence="15">Extracellular matrix protein that plays a role in epidermal differentiation and is required for epidermal adhesion during embryonic development.</text>
</comment>
<keyword evidence="8" id="KW-0430">Lectin</keyword>
<keyword evidence="5" id="KW-0272">Extracellular matrix</keyword>
<reference evidence="21" key="1">
    <citation type="submission" date="2025-08" db="UniProtKB">
        <authorList>
            <consortium name="RefSeq"/>
        </authorList>
    </citation>
    <scope>IDENTIFICATION</scope>
    <source>
        <strain evidence="21">J_2021</strain>
        <tissue evidence="21">Erythrocytes</tissue>
    </source>
</reference>
<evidence type="ECO:0000256" key="15">
    <source>
        <dbReference type="ARBA" id="ARBA00058451"/>
    </source>
</evidence>
<evidence type="ECO:0000256" key="5">
    <source>
        <dbReference type="ARBA" id="ARBA00022530"/>
    </source>
</evidence>
<dbReference type="FunFam" id="3.10.100.10:FF:000081">
    <property type="entry name" value="FRAS1 related extracellular matrix 1"/>
    <property type="match status" value="1"/>
</dbReference>
<dbReference type="PANTHER" id="PTHR45739">
    <property type="entry name" value="MATRIX PROTEIN, PUTATIVE-RELATED"/>
    <property type="match status" value="1"/>
</dbReference>
<dbReference type="RefSeq" id="XP_018113257.1">
    <property type="nucleotide sequence ID" value="XM_018257768.2"/>
</dbReference>
<evidence type="ECO:0000256" key="16">
    <source>
        <dbReference type="ARBA" id="ARBA00065340"/>
    </source>
</evidence>
<evidence type="ECO:0000256" key="6">
    <source>
        <dbReference type="ARBA" id="ARBA00022723"/>
    </source>
</evidence>
<keyword evidence="13" id="KW-1015">Disulfide bond</keyword>
<keyword evidence="14" id="KW-0325">Glycoprotein</keyword>
<comment type="similarity">
    <text evidence="2">Belongs to the FRAS1 family.</text>
</comment>
<dbReference type="PANTHER" id="PTHR45739:SF7">
    <property type="entry name" value="FRAS1-RELATED EXTRACELLULAR MATRIX PROTEIN 1"/>
    <property type="match status" value="1"/>
</dbReference>
<dbReference type="CDD" id="cd00037">
    <property type="entry name" value="CLECT"/>
    <property type="match status" value="1"/>
</dbReference>
<dbReference type="InterPro" id="IPR051561">
    <property type="entry name" value="FRAS1_ECM"/>
</dbReference>
<evidence type="ECO:0000256" key="13">
    <source>
        <dbReference type="ARBA" id="ARBA00023157"/>
    </source>
</evidence>
<dbReference type="STRING" id="8355.A0A1L8HY31"/>
<evidence type="ECO:0000256" key="4">
    <source>
        <dbReference type="ARBA" id="ARBA00022525"/>
    </source>
</evidence>
<organism evidence="20 21">
    <name type="scientific">Xenopus laevis</name>
    <name type="common">African clawed frog</name>
    <dbReference type="NCBI Taxonomy" id="8355"/>
    <lineage>
        <taxon>Eukaryota</taxon>
        <taxon>Metazoa</taxon>
        <taxon>Chordata</taxon>
        <taxon>Craniata</taxon>
        <taxon>Vertebrata</taxon>
        <taxon>Euteleostomi</taxon>
        <taxon>Amphibia</taxon>
        <taxon>Batrachia</taxon>
        <taxon>Anura</taxon>
        <taxon>Pipoidea</taxon>
        <taxon>Pipidae</taxon>
        <taxon>Xenopodinae</taxon>
        <taxon>Xenopus</taxon>
        <taxon>Xenopus</taxon>
    </lineage>
</organism>
<dbReference type="OrthoDB" id="430044at2759"/>
<evidence type="ECO:0000256" key="8">
    <source>
        <dbReference type="ARBA" id="ARBA00022734"/>
    </source>
</evidence>
<evidence type="ECO:0000313" key="22">
    <source>
        <dbReference type="Xenbase" id="XB-GENE-22169439"/>
    </source>
</evidence>
<dbReference type="InterPro" id="IPR039005">
    <property type="entry name" value="CSPG_rpt"/>
</dbReference>
<dbReference type="AGR" id="Xenbase:XB-GENE-22169439"/>
<dbReference type="GO" id="GO:0007155">
    <property type="term" value="P:cell adhesion"/>
    <property type="evidence" value="ECO:0007669"/>
    <property type="project" value="UniProtKB-KW"/>
</dbReference>
<keyword evidence="10" id="KW-0106">Calcium</keyword>
<dbReference type="GO" id="GO:0016020">
    <property type="term" value="C:membrane"/>
    <property type="evidence" value="ECO:0007669"/>
    <property type="project" value="InterPro"/>
</dbReference>
<comment type="subunit">
    <text evidence="16">Interacts with FREM2.</text>
</comment>
<proteinExistence type="inferred from homology"/>
<comment type="subcellular location">
    <subcellularLocation>
        <location evidence="1">Secreted</location>
        <location evidence="1">Extracellular space</location>
        <location evidence="1">Extracellular matrix</location>
        <location evidence="1">Basement membrane</location>
    </subcellularLocation>
</comment>
<evidence type="ECO:0000256" key="7">
    <source>
        <dbReference type="ARBA" id="ARBA00022729"/>
    </source>
</evidence>
<sequence>MKPSLLYPALLSLLLTRGLCTSFIKVNHGMKVMKGQRAFLSESDLQFSIPREKDACKVEVVVNEPITQRVGKLMPQVFDCHFLANEVEYTHNGCPLLDEDEVMLRLYRFTETETFTETFLLRVKLIEPDCNIIQLGPKRLEVPEFYGLSDFIDKNILSFDYDKRINLECTIRISPSESFLPAHGQLVTGDPVKQEPRGDQPQSFFHGSDQKPGPLCKNGGCIQGLKSIQKTIKISCEDFLVMGIRYQHLDPPSPDVDYIVIRLDLTDTRSKSLYKSEHAWIPVLIRDAVPNQIPKATFMSMFILEVDQFILTPISTATLDAEDSETAKHLLVFNITVPPSNGFITHLSDHTKPITSFTWKDLNEMLIAYQPPNSSHTERRNLEVEFEVHDFFFERSSPITVHISIRTADTNAPRVSWNMGLDLLEGQSRPITWKQFQIVDNDNINAVRLVIVDGLQHGRITLRGGKGFMFTVKDIQAGVVCYHHDDSDTTKDFIVFRIFDGRHSIRHKFPINILPKDDSPPFLITNIVIELSEGQTVLIQGSMLCASDMDSSDDYIRFNITKPSIAGEIIKKPAQNLLAYPVTSFLQRDLYNGFIYYRHFGGEVFDDSFELVLSDSHDPPNFSGPQAVIIHISPVDDQLPIEAPGTLRHLIVKENEVVYITKKQLHFIDPELPDRDLIYTLATPPCWVQPYSSLNAGKIVLVETIAKLGKDYAGDAAKTFSQHAVNHLKVAYIPPVEEIGPIPKHVQLILSVSNQHGGTVQGICFNITILPIDNQPPEVFSYDLKVEEGGFGQITASHIHITDKDTRQEHIKVILQKTPPHGIVQLDGSALQEGDPFTCLDLSTLKVRYLHDGSETLQDEISFIATDGINSSEFILKIQVSPINDEPPLIKENLISTITCKEGAEIVISADYISATDVDSDDMKLIFMIARQPRYGILLKAGTFIDRFTQRDVLEGLVHYRHTSGEIGLKVCVDIITLVISDAEADKQQKNCCNNGSHLLLLPNHDSFPVYDLNITILPVDNQPPSVIIGEMFVVDEGKSAALRVDHLSAMDSDTESNELEFILVSPPRYGYIENVLPSPGFEKSNMGISIAAFLLKDIRSLNINYVQSRHQRIEPTTDQFTLYVTDGKLRSVEKPFYIVINPTNDEVPEFLARNITVVEGQMKKLDPAVINVSDMDVPQNHLYFTVIEQPQHGLIIEESYINEHMNRSQLIEKHQTNSLPVIQDFSMELLKNGMKVIYMHDDSENLADSFTIQLSDGKHEVRRTIFVNVIAVNDEKPVLTKHCEVVLSMGEHTLISSAILSADDKDTPRTNICYVIDKAPEHGQLQMKVDQNWVPLNTGMRCTQEDIDMNLVRYVHTGAMGSKNEDKFNFHLWDGDNRSPEISVNIYVKDMEKGDIALFVKMLNVSKGERVIITTNVLLAIDGTDRPEELLYVLSSPPQYGQIEYVKHPGIPVTSFSQMDVAAQTICYVHDINSAAAATDVFRFLVSNGLRTKHGIMTVALETFDRTLPTLSRNVGLRQMKGSMECISPATLQALDPDTPSQNITFQLVDLPRYGKLYLRGFPLQQDHITQRDIDNLDVAYKHAGQDAQIDRFMFTVTDRANQGFIINGKIQMEPVPFSIQVDPVDSTAPRIVHLQCLTAVELLRNGQYGIYITSRHLKASDPDTDDERIIFHILSGPHYGHLENVTTGRFIRERFTQGDLNSKSVLYLINPSVDVFHDTIEFEISDPVGNRALPQILELKWSQIELLQGMYEVCETEAVVSLKMTRRGYPLESAFVSLKVNEISAVVGKDISMTPSRLVQFDPGVSTKTWNIVIIQDGLEEDDEVFEVVLSSPVNAVLGTKTKAVVKIVDPRGGGCSSSKVSKMKTTGTGLLNCTVTPLRKPCPVFSFKETADKVREDVQEDVQALQNPRKRLRLTGNRKTIKPSSVFRNETDIIYQYHGIVSLRVEEDLPVFNETKKTKVLVKNRGQRKIHAPSQKPDILQLGRTMLDSHVTTSGQDNTISFPKRCTPSLKGLLHFEDTLQRLFQCDGISWNPWISAKDTKAAKCPFGWTYHDGYCYILISDQKATWITAARACREQHYGTLVDVFSKQQMEWLWNFSGRKSFWIGLNDRVHNGKWEWSKGEMVTFTNWKKGPPQSSHKGKNCVLAQKRGKWQAKNCKKGKGQYYICSKKL</sequence>
<dbReference type="SUPFAM" id="SSF141072">
    <property type="entry name" value="CalX-like"/>
    <property type="match status" value="1"/>
</dbReference>
<dbReference type="GeneID" id="108713977"/>
<dbReference type="Bgee" id="108713977">
    <property type="expression patterns" value="Expressed in internal ear and 9 other cell types or tissues"/>
</dbReference>
<keyword evidence="20" id="KW-1185">Reference proteome</keyword>
<evidence type="ECO:0000256" key="2">
    <source>
        <dbReference type="ARBA" id="ARBA00005529"/>
    </source>
</evidence>
<evidence type="ECO:0000313" key="20">
    <source>
        <dbReference type="Proteomes" id="UP000186698"/>
    </source>
</evidence>
<accession>A0A1L8HY31</accession>
<dbReference type="InterPro" id="IPR001304">
    <property type="entry name" value="C-type_lectin-like"/>
</dbReference>
<dbReference type="PROSITE" id="PS51854">
    <property type="entry name" value="CSPG"/>
    <property type="match status" value="12"/>
</dbReference>
<dbReference type="OMA" id="DIGPHLQ"/>
<keyword evidence="6" id="KW-0479">Metal-binding</keyword>
<evidence type="ECO:0000313" key="21">
    <source>
        <dbReference type="RefSeq" id="XP_018113257.1"/>
    </source>
</evidence>